<comment type="caution">
    <text evidence="1">The sequence shown here is derived from an EMBL/GenBank/DDBJ whole genome shotgun (WGS) entry which is preliminary data.</text>
</comment>
<sequence length="388" mass="43607">MREIEKLKIGITTCSMGNGHWMKAIAIQAALKERGVEAEIVDESQALSSGAEKAMKFFEGVYNMASKSRVLQKINEFISSGKNSYLAGWFEYVILKLNAKGPALEYHCIISTYPTIDKVAKIAKDVPIIRLLPDIYAHDLYFEESKRPITYVVSSKKLKKRIAKGKEAALSIKPKKSNIFNTGTITHPKSASYKQDDGTLFLKLGGAGAQQTLLLAILEHIEHDNIVVFAHSNQEFYEKLLAQTTITEISEPFYYTDKYTIIYHEDKRTALEAFEEVRQYAKACIAKPGDVTSAGTAYLLLYPIGLQEIDNANWSNAKGFTQWALSKKEMQLSEYEQGKLIAQRINNGVYDFDAMRSTLQDLKMNGAYDIADLAIKKASKKLKKHPFS</sequence>
<evidence type="ECO:0000313" key="1">
    <source>
        <dbReference type="EMBL" id="MBL3657287.1"/>
    </source>
</evidence>
<gene>
    <name evidence="1" type="ORF">JL102_14165</name>
</gene>
<dbReference type="Proteomes" id="UP000659388">
    <property type="component" value="Unassembled WGS sequence"/>
</dbReference>
<protein>
    <submittedName>
        <fullName evidence="1">Uncharacterized protein</fullName>
    </submittedName>
</protein>
<dbReference type="RefSeq" id="WP_202245068.1">
    <property type="nucleotide sequence ID" value="NZ_JAESIY010000007.1"/>
</dbReference>
<keyword evidence="2" id="KW-1185">Reference proteome</keyword>
<reference evidence="1" key="1">
    <citation type="submission" date="2021-01" db="EMBL/GenBank/DDBJ databases">
        <title>Fulvivirga kasyanovii gen. nov., sp nov., a novel member of the phylum Bacteroidetes isolated from seawater in a mussel farm.</title>
        <authorList>
            <person name="Zhao L.-H."/>
            <person name="Wang Z.-J."/>
        </authorList>
    </citation>
    <scope>NUCLEOTIDE SEQUENCE</scope>
    <source>
        <strain evidence="1">2943</strain>
    </source>
</reference>
<dbReference type="AlphaFoldDB" id="A0A937F6F1"/>
<name>A0A937F6F1_9BACT</name>
<accession>A0A937F6F1</accession>
<dbReference type="EMBL" id="JAESIY010000007">
    <property type="protein sequence ID" value="MBL3657287.1"/>
    <property type="molecule type" value="Genomic_DNA"/>
</dbReference>
<proteinExistence type="predicted"/>
<organism evidence="1 2">
    <name type="scientific">Fulvivirga sediminis</name>
    <dbReference type="NCBI Taxonomy" id="2803949"/>
    <lineage>
        <taxon>Bacteria</taxon>
        <taxon>Pseudomonadati</taxon>
        <taxon>Bacteroidota</taxon>
        <taxon>Cytophagia</taxon>
        <taxon>Cytophagales</taxon>
        <taxon>Fulvivirgaceae</taxon>
        <taxon>Fulvivirga</taxon>
    </lineage>
</organism>
<evidence type="ECO:0000313" key="2">
    <source>
        <dbReference type="Proteomes" id="UP000659388"/>
    </source>
</evidence>